<dbReference type="EMBL" id="QQPC01000164">
    <property type="protein sequence ID" value="REA80065.1"/>
    <property type="molecule type" value="Genomic_DNA"/>
</dbReference>
<proteinExistence type="predicted"/>
<organism evidence="1 2">
    <name type="scientific">Staphylococcus pseudintermedius</name>
    <dbReference type="NCBI Taxonomy" id="283734"/>
    <lineage>
        <taxon>Bacteria</taxon>
        <taxon>Bacillati</taxon>
        <taxon>Bacillota</taxon>
        <taxon>Bacilli</taxon>
        <taxon>Bacillales</taxon>
        <taxon>Staphylococcaceae</taxon>
        <taxon>Staphylococcus</taxon>
        <taxon>Staphylococcus intermedius group</taxon>
    </lineage>
</organism>
<comment type="caution">
    <text evidence="1">The sequence shown here is derived from an EMBL/GenBank/DDBJ whole genome shotgun (WGS) entry which is preliminary data.</text>
</comment>
<dbReference type="AlphaFoldDB" id="A0A3D8YJH1"/>
<name>A0A3D8YJH1_STAPS</name>
<accession>A0A3D8YJH1</accession>
<reference evidence="2" key="1">
    <citation type="journal article" date="2018" name="Vet. Microbiol.">
        <title>Molecular epidemiology of methicillin-resistant staphylococci amongst veterinary personnel, personnel-owned pets, patients and the hospital environment of two companion animal veterinary hospitals.</title>
        <authorList>
            <person name="Worthing K.A."/>
            <person name="Brown J."/>
            <person name="Gerber L."/>
            <person name="Abraham S."/>
            <person name="Trott D."/>
            <person name="Norris J.M."/>
        </authorList>
    </citation>
    <scope>NUCLEOTIDE SEQUENCE [LARGE SCALE GENOMIC DNA]</scope>
    <source>
        <strain evidence="2">ST496-2</strain>
    </source>
</reference>
<sequence>MNQINIMLHDGTHLILAEDEMIQSIQSVLDDFQMPGMYLAIAKDYDKQIILNKEYIVAINVEEADND</sequence>
<gene>
    <name evidence="1" type="ORF">DV961_13130</name>
</gene>
<dbReference type="RefSeq" id="WP_115834482.1">
    <property type="nucleotide sequence ID" value="NZ_CAYKRL010000001.1"/>
</dbReference>
<evidence type="ECO:0000313" key="2">
    <source>
        <dbReference type="Proteomes" id="UP000256409"/>
    </source>
</evidence>
<evidence type="ECO:0000313" key="1">
    <source>
        <dbReference type="EMBL" id="REA80065.1"/>
    </source>
</evidence>
<protein>
    <submittedName>
        <fullName evidence="1">Uncharacterized protein</fullName>
    </submittedName>
</protein>
<dbReference type="Proteomes" id="UP000256409">
    <property type="component" value="Unassembled WGS sequence"/>
</dbReference>